<dbReference type="GO" id="GO:0008273">
    <property type="term" value="F:calcium, potassium:sodium antiporter activity"/>
    <property type="evidence" value="ECO:0007669"/>
    <property type="project" value="TreeGrafter"/>
</dbReference>
<dbReference type="GO" id="GO:0005886">
    <property type="term" value="C:plasma membrane"/>
    <property type="evidence" value="ECO:0007669"/>
    <property type="project" value="TreeGrafter"/>
</dbReference>
<dbReference type="PANTHER" id="PTHR10846">
    <property type="entry name" value="SODIUM/POTASSIUM/CALCIUM EXCHANGER"/>
    <property type="match status" value="1"/>
</dbReference>
<dbReference type="InterPro" id="IPR004481">
    <property type="entry name" value="K/Na/Ca-exchanger"/>
</dbReference>
<feature type="transmembrane region" description="Helical" evidence="5">
    <location>
        <begin position="296"/>
        <end position="314"/>
    </location>
</feature>
<keyword evidence="2 5" id="KW-0812">Transmembrane</keyword>
<dbReference type="Pfam" id="PF01699">
    <property type="entry name" value="Na_Ca_ex"/>
    <property type="match status" value="2"/>
</dbReference>
<feature type="transmembrane region" description="Helical" evidence="5">
    <location>
        <begin position="6"/>
        <end position="25"/>
    </location>
</feature>
<feature type="domain" description="Sodium/calcium exchanger membrane region" evidence="6">
    <location>
        <begin position="12"/>
        <end position="153"/>
    </location>
</feature>
<feature type="transmembrane region" description="Helical" evidence="5">
    <location>
        <begin position="113"/>
        <end position="132"/>
    </location>
</feature>
<dbReference type="STRING" id="1748243.Tel_12580"/>
<name>A0A0S2TFI7_9GAMM</name>
<dbReference type="AlphaFoldDB" id="A0A0S2TFI7"/>
<sequence>MSIADWPFWAVIGLFILATCVIGVAGVRMTRLADRLADVTGLGEAIFGAVFLGITTSLSGSITSIVSAYQGYPELAVSNSIGGIAAQTAFLALADITYRNINLEHAAASVENLMQGGLLMLMLALPLTAMSIPSLTVWQIHPLSLLLVVVYIFGLRQVSQARAAPLWQPKHTAETRVDVPESDAQAITGAAVVTLWLRFILLMLIVGAAGYTVAETGMSISDRSGLSQTVVGALFTAVATSLPELVTALAAVRQRALTLAVGNIIGGNSFDVLFLAFADVSYRGGSIYHAISDRQLFVIAIAQVMTAVLVLGLLRREKRGIANIGFESFLVLVIYLVAVAVLFMAP</sequence>
<evidence type="ECO:0000256" key="3">
    <source>
        <dbReference type="ARBA" id="ARBA00022989"/>
    </source>
</evidence>
<dbReference type="GO" id="GO:0006874">
    <property type="term" value="P:intracellular calcium ion homeostasis"/>
    <property type="evidence" value="ECO:0007669"/>
    <property type="project" value="TreeGrafter"/>
</dbReference>
<keyword evidence="4 5" id="KW-0472">Membrane</keyword>
<feature type="domain" description="Sodium/calcium exchanger membrane region" evidence="6">
    <location>
        <begin position="195"/>
        <end position="343"/>
    </location>
</feature>
<dbReference type="InterPro" id="IPR044880">
    <property type="entry name" value="NCX_ion-bd_dom_sf"/>
</dbReference>
<feature type="transmembrane region" description="Helical" evidence="5">
    <location>
        <begin position="326"/>
        <end position="345"/>
    </location>
</feature>
<feature type="transmembrane region" description="Helical" evidence="5">
    <location>
        <begin position="195"/>
        <end position="214"/>
    </location>
</feature>
<dbReference type="InterPro" id="IPR004837">
    <property type="entry name" value="NaCa_Exmemb"/>
</dbReference>
<evidence type="ECO:0000256" key="2">
    <source>
        <dbReference type="ARBA" id="ARBA00022692"/>
    </source>
</evidence>
<keyword evidence="3 5" id="KW-1133">Transmembrane helix</keyword>
<evidence type="ECO:0000256" key="1">
    <source>
        <dbReference type="ARBA" id="ARBA00004141"/>
    </source>
</evidence>
<dbReference type="PANTHER" id="PTHR10846:SF8">
    <property type="entry name" value="INNER MEMBRANE PROTEIN YRBG"/>
    <property type="match status" value="1"/>
</dbReference>
<feature type="transmembrane region" description="Helical" evidence="5">
    <location>
        <begin position="226"/>
        <end position="249"/>
    </location>
</feature>
<feature type="transmembrane region" description="Helical" evidence="5">
    <location>
        <begin position="81"/>
        <end position="101"/>
    </location>
</feature>
<evidence type="ECO:0000259" key="6">
    <source>
        <dbReference type="Pfam" id="PF01699"/>
    </source>
</evidence>
<evidence type="ECO:0000313" key="8">
    <source>
        <dbReference type="Proteomes" id="UP000055136"/>
    </source>
</evidence>
<proteinExistence type="predicted"/>
<evidence type="ECO:0000256" key="4">
    <source>
        <dbReference type="ARBA" id="ARBA00023136"/>
    </source>
</evidence>
<evidence type="ECO:0000256" key="5">
    <source>
        <dbReference type="SAM" id="Phobius"/>
    </source>
</evidence>
<dbReference type="Proteomes" id="UP000055136">
    <property type="component" value="Chromosome"/>
</dbReference>
<feature type="transmembrane region" description="Helical" evidence="5">
    <location>
        <begin position="256"/>
        <end position="276"/>
    </location>
</feature>
<dbReference type="KEGG" id="tee:Tel_12580"/>
<dbReference type="EMBL" id="CP013099">
    <property type="protein sequence ID" value="ALP53902.1"/>
    <property type="molecule type" value="Genomic_DNA"/>
</dbReference>
<dbReference type="Gene3D" id="1.20.1420.30">
    <property type="entry name" value="NCX, central ion-binding region"/>
    <property type="match status" value="2"/>
</dbReference>
<accession>A0A0S2TFI7</accession>
<keyword evidence="8" id="KW-1185">Reference proteome</keyword>
<reference evidence="7" key="1">
    <citation type="submission" date="2015-10" db="EMBL/GenBank/DDBJ databases">
        <title>Description of Candidatus Tenderia electrophaga gen. nov, sp. nov., an Uncultivated Electroautotroph from a Biocathode Enrichment.</title>
        <authorList>
            <person name="Eddie B.J."/>
            <person name="Malanoski A.P."/>
            <person name="Wang Z."/>
            <person name="Hall R.J."/>
            <person name="Oh S.D."/>
            <person name="Heiner C."/>
            <person name="Lin B."/>
            <person name="Strycharz-Glaven S.M."/>
        </authorList>
    </citation>
    <scope>NUCLEOTIDE SEQUENCE [LARGE SCALE GENOMIC DNA]</scope>
    <source>
        <strain evidence="7">NRL1</strain>
    </source>
</reference>
<feature type="transmembrane region" description="Helical" evidence="5">
    <location>
        <begin position="46"/>
        <end position="69"/>
    </location>
</feature>
<protein>
    <submittedName>
        <fullName evidence="7">Cation transporter</fullName>
    </submittedName>
</protein>
<gene>
    <name evidence="7" type="ORF">Tel_12580</name>
</gene>
<dbReference type="GO" id="GO:0005262">
    <property type="term" value="F:calcium channel activity"/>
    <property type="evidence" value="ECO:0007669"/>
    <property type="project" value="TreeGrafter"/>
</dbReference>
<feature type="transmembrane region" description="Helical" evidence="5">
    <location>
        <begin position="138"/>
        <end position="155"/>
    </location>
</feature>
<organism evidence="7 8">
    <name type="scientific">Candidatus Tenderia electrophaga</name>
    <dbReference type="NCBI Taxonomy" id="1748243"/>
    <lineage>
        <taxon>Bacteria</taxon>
        <taxon>Pseudomonadati</taxon>
        <taxon>Pseudomonadota</taxon>
        <taxon>Gammaproteobacteria</taxon>
        <taxon>Candidatus Tenderiales</taxon>
        <taxon>Candidatus Tenderiaceae</taxon>
        <taxon>Candidatus Tenderia</taxon>
    </lineage>
</organism>
<comment type="subcellular location">
    <subcellularLocation>
        <location evidence="1">Membrane</location>
        <topology evidence="1">Multi-pass membrane protein</topology>
    </subcellularLocation>
</comment>
<evidence type="ECO:0000313" key="7">
    <source>
        <dbReference type="EMBL" id="ALP53902.1"/>
    </source>
</evidence>